<evidence type="ECO:0000313" key="1">
    <source>
        <dbReference type="Proteomes" id="UP000675920"/>
    </source>
</evidence>
<proteinExistence type="predicted"/>
<protein>
    <submittedName>
        <fullName evidence="2">NAD-dependent protein deacetylase</fullName>
    </submittedName>
</protein>
<keyword evidence="1" id="KW-1185">Reference proteome</keyword>
<accession>A0AC36KL32</accession>
<sequence length="254" mass="27269">MVLTGAGVSTDSGIPDYRDAAGAWKRKPPVDFRDFMRDPLVRARYWARSAIGWTLMRRAEPNAAHRALARLEQAGRVNLLVTQNVDGLHAAAGSRAVVDLHGRIDGVVCMDCRDRTPRAALQARLVAGNPQWLGLSAGIAPDGDADLDGHDFSRFVVPACERCGGVLKPDVVFYGENVPRERVERSYAALDESDGLLVAGSSLMVFSGFRFARDAARAGKPVLMVNLGVTRADVLLTDKFALPCGEALAGLAAE</sequence>
<evidence type="ECO:0000313" key="2">
    <source>
        <dbReference type="RefSeq" id="WP_245591381.1"/>
    </source>
</evidence>
<dbReference type="RefSeq" id="WP_245591381.1">
    <property type="nucleotide sequence ID" value="NZ_AXWS01000014.1"/>
</dbReference>
<reference evidence="2" key="1">
    <citation type="submission" date="2025-08" db="UniProtKB">
        <authorList>
            <consortium name="RefSeq"/>
        </authorList>
    </citation>
    <scope>IDENTIFICATION</scope>
</reference>
<dbReference type="Proteomes" id="UP000675920">
    <property type="component" value="Unplaced"/>
</dbReference>
<name>A0AC36KL32_9BURK</name>
<organism evidence="1 2">
    <name type="scientific">Derxia gummosa DSM 723</name>
    <dbReference type="NCBI Taxonomy" id="1121388"/>
    <lineage>
        <taxon>Bacteria</taxon>
        <taxon>Pseudomonadati</taxon>
        <taxon>Pseudomonadota</taxon>
        <taxon>Betaproteobacteria</taxon>
        <taxon>Burkholderiales</taxon>
        <taxon>Alcaligenaceae</taxon>
        <taxon>Derxia</taxon>
    </lineage>
</organism>